<sequence length="237" mass="26152">MSSSHHTGDNNETFWPERSHPPGSVFGDDIPTIVDLGLVSQIPLFGGLHNTLDPKSLSMTPMTAFMDKDEGYVHTTDNLIGELDYGLISQSAAAIYGSGWGYPHESSPSLLSPSWLPLSPPTSLPPQSPLPSAIPSKPHVCALCPGTTTCFKLKKDLNRHLGTVHATGYEEVYCCRCKKQGVRKDNYLRHVRRCNKERYCVYYTCKCFFVCAEKEEHLDHVTNCQYGLGTPGRSSAS</sequence>
<evidence type="ECO:0000313" key="2">
    <source>
        <dbReference type="EMBL" id="TRX93428.1"/>
    </source>
</evidence>
<dbReference type="EMBL" id="VFLP01000029">
    <property type="protein sequence ID" value="TRX93428.1"/>
    <property type="molecule type" value="Genomic_DNA"/>
</dbReference>
<dbReference type="OrthoDB" id="8922241at2759"/>
<feature type="region of interest" description="Disordered" evidence="1">
    <location>
        <begin position="1"/>
        <end position="21"/>
    </location>
</feature>
<proteinExistence type="predicted"/>
<evidence type="ECO:0000313" key="3">
    <source>
        <dbReference type="Proteomes" id="UP000319160"/>
    </source>
</evidence>
<gene>
    <name evidence="2" type="ORF">FHL15_005703</name>
</gene>
<feature type="compositionally biased region" description="Polar residues" evidence="1">
    <location>
        <begin position="1"/>
        <end position="13"/>
    </location>
</feature>
<evidence type="ECO:0008006" key="4">
    <source>
        <dbReference type="Google" id="ProtNLM"/>
    </source>
</evidence>
<reference evidence="3" key="1">
    <citation type="submission" date="2019-06" db="EMBL/GenBank/DDBJ databases">
        <title>Draft genome sequence of the griseofulvin-producing fungus Xylaria cubensis strain G536.</title>
        <authorList>
            <person name="Mead M.E."/>
            <person name="Raja H.A."/>
            <person name="Steenwyk J.L."/>
            <person name="Knowles S.L."/>
            <person name="Oberlies N.H."/>
            <person name="Rokas A."/>
        </authorList>
    </citation>
    <scope>NUCLEOTIDE SEQUENCE [LARGE SCALE GENOMIC DNA]</scope>
    <source>
        <strain evidence="3">G536</strain>
    </source>
</reference>
<protein>
    <recommendedName>
        <fullName evidence="4">C2H2-type domain-containing protein</fullName>
    </recommendedName>
</protein>
<accession>A0A553HZP6</accession>
<dbReference type="AlphaFoldDB" id="A0A553HZP6"/>
<organism evidence="2 3">
    <name type="scientific">Xylaria flabelliformis</name>
    <dbReference type="NCBI Taxonomy" id="2512241"/>
    <lineage>
        <taxon>Eukaryota</taxon>
        <taxon>Fungi</taxon>
        <taxon>Dikarya</taxon>
        <taxon>Ascomycota</taxon>
        <taxon>Pezizomycotina</taxon>
        <taxon>Sordariomycetes</taxon>
        <taxon>Xylariomycetidae</taxon>
        <taxon>Xylariales</taxon>
        <taxon>Xylariaceae</taxon>
        <taxon>Xylaria</taxon>
    </lineage>
</organism>
<dbReference type="Proteomes" id="UP000319160">
    <property type="component" value="Unassembled WGS sequence"/>
</dbReference>
<comment type="caution">
    <text evidence="2">The sequence shown here is derived from an EMBL/GenBank/DDBJ whole genome shotgun (WGS) entry which is preliminary data.</text>
</comment>
<evidence type="ECO:0000256" key="1">
    <source>
        <dbReference type="SAM" id="MobiDB-lite"/>
    </source>
</evidence>
<keyword evidence="3" id="KW-1185">Reference proteome</keyword>
<dbReference type="STRING" id="2512241.A0A553HZP6"/>
<name>A0A553HZP6_9PEZI</name>